<reference evidence="1 2" key="1">
    <citation type="submission" date="2016-11" db="EMBL/GenBank/DDBJ databases">
        <authorList>
            <person name="Jaros S."/>
            <person name="Januszkiewicz K."/>
            <person name="Wedrychowicz H."/>
        </authorList>
    </citation>
    <scope>NUCLEOTIDE SEQUENCE [LARGE SCALE GENOMIC DNA]</scope>
    <source>
        <strain evidence="1 2">DSM 24574</strain>
    </source>
</reference>
<keyword evidence="2" id="KW-1185">Reference proteome</keyword>
<dbReference type="EMBL" id="FQWQ01000005">
    <property type="protein sequence ID" value="SHH90438.1"/>
    <property type="molecule type" value="Genomic_DNA"/>
</dbReference>
<gene>
    <name evidence="1" type="ORF">SAMN04488109_5967</name>
</gene>
<evidence type="ECO:0000313" key="2">
    <source>
        <dbReference type="Proteomes" id="UP000184212"/>
    </source>
</evidence>
<accession>A0A1M5WSJ9</accession>
<name>A0A1M5WSJ9_9BACT</name>
<dbReference type="Proteomes" id="UP000184212">
    <property type="component" value="Unassembled WGS sequence"/>
</dbReference>
<organism evidence="1 2">
    <name type="scientific">Chryseolinea serpens</name>
    <dbReference type="NCBI Taxonomy" id="947013"/>
    <lineage>
        <taxon>Bacteria</taxon>
        <taxon>Pseudomonadati</taxon>
        <taxon>Bacteroidota</taxon>
        <taxon>Cytophagia</taxon>
        <taxon>Cytophagales</taxon>
        <taxon>Fulvivirgaceae</taxon>
        <taxon>Chryseolinea</taxon>
    </lineage>
</organism>
<dbReference type="AlphaFoldDB" id="A0A1M5WSJ9"/>
<sequence>MKAESVTKGIINSLNRIVESLRKQFAFEFNVIPHFTRVTEKFDVVQNYKIRDGF</sequence>
<evidence type="ECO:0000313" key="1">
    <source>
        <dbReference type="EMBL" id="SHH90438.1"/>
    </source>
</evidence>
<protein>
    <submittedName>
        <fullName evidence="1">Uncharacterized protein</fullName>
    </submittedName>
</protein>
<proteinExistence type="predicted"/>
<dbReference type="RefSeq" id="WP_178377229.1">
    <property type="nucleotide sequence ID" value="NZ_FQWQ01000005.1"/>
</dbReference>